<feature type="region of interest" description="Disordered" evidence="1">
    <location>
        <begin position="1"/>
        <end position="542"/>
    </location>
</feature>
<accession>A0AA36CVQ2</accession>
<organism evidence="2 3">
    <name type="scientific">Mesorhabditis spiculigera</name>
    <dbReference type="NCBI Taxonomy" id="96644"/>
    <lineage>
        <taxon>Eukaryota</taxon>
        <taxon>Metazoa</taxon>
        <taxon>Ecdysozoa</taxon>
        <taxon>Nematoda</taxon>
        <taxon>Chromadorea</taxon>
        <taxon>Rhabditida</taxon>
        <taxon>Rhabditina</taxon>
        <taxon>Rhabditomorpha</taxon>
        <taxon>Rhabditoidea</taxon>
        <taxon>Rhabditidae</taxon>
        <taxon>Mesorhabditinae</taxon>
        <taxon>Mesorhabditis</taxon>
    </lineage>
</organism>
<gene>
    <name evidence="2" type="ORF">MSPICULIGERA_LOCUS13542</name>
</gene>
<protein>
    <submittedName>
        <fullName evidence="2">Uncharacterized protein</fullName>
    </submittedName>
</protein>
<dbReference type="Proteomes" id="UP001177023">
    <property type="component" value="Unassembled WGS sequence"/>
</dbReference>
<name>A0AA36CVQ2_9BILA</name>
<keyword evidence="3" id="KW-1185">Reference proteome</keyword>
<evidence type="ECO:0000313" key="2">
    <source>
        <dbReference type="EMBL" id="CAJ0575227.1"/>
    </source>
</evidence>
<evidence type="ECO:0000313" key="3">
    <source>
        <dbReference type="Proteomes" id="UP001177023"/>
    </source>
</evidence>
<reference evidence="2" key="1">
    <citation type="submission" date="2023-06" db="EMBL/GenBank/DDBJ databases">
        <authorList>
            <person name="Delattre M."/>
        </authorList>
    </citation>
    <scope>NUCLEOTIDE SEQUENCE</scope>
    <source>
        <strain evidence="2">AF72</strain>
    </source>
</reference>
<feature type="compositionally biased region" description="Basic and acidic residues" evidence="1">
    <location>
        <begin position="389"/>
        <end position="399"/>
    </location>
</feature>
<comment type="caution">
    <text evidence="2">The sequence shown here is derived from an EMBL/GenBank/DDBJ whole genome shotgun (WGS) entry which is preliminary data.</text>
</comment>
<sequence length="862" mass="94685">MAEPAAPADPDPKPKEPGGSETPNPTANEETKTLAAPGGEAHTALLPVTALAKGEEQPTADPPNKEAHDDKAKPDNGEDGKDPQPAPEAPKPNATVNADDTEKPPENAEEGDLKIEKKASKAPSKPNAADVANDNQKHPENVEDQELKVEKKASKACSKPNAADVPHADEKEDTPKVNVEKSPSKPKSDDKATIDIKEEKALRKPSKPSTSENVDVAEVNNGAKEDRPTKARSKPRAGDKTTHDEEEALVTKDTKKKDNKEGIARSPSKPRSGGRTVIDEEESKDHKAPKARSKPKIGEKTTIDEEEAVTKDAQKPRKKSENEKNKKKTKRTSSKPKDVDATVVDDIDAGRKKTAKSPMKTKGDNGKTCVDDDLPKKKRSKQTQSTDGTHVDDKEDPPKAKVAKSPSKPKHRDRDKTVIDDDDGNRKKRPSKSPAKQLTVDHTVLDDDECPKISSMKTQATTDDEEKKKAKKPRSLSKANRKEKEAGTVVDEKTLDVESDAKDAKTPVKPASERPVPAVPKPRRSRRRRMSTETIDDPCDWALGTMYKPPPPVVKPKNQRSFFHFLLGKNETPPAPAPKPAETELSSFATTRLKKGPVDAASPEGLGLRLKHAFNKPFPKDDTLSRLTRKARSKIECSGYNTHLLKEGDDTVTSSPKVGKKLEMRDEDAAATVLQIQDVVRKDLVLVTTNRNNGGKLFVANRPFWCAPIAEGEDTTSEEKAIASSVVVAVAKEGKKLAEPPEEEICIDPWVSVKEMQVKDKGWFDKDVVFGNTVRNIISCMTVDMDAPLTTRPGPEYPHIILPSRPPSIEKQYHFEAFTHKFYPVPAPYKRTNRGTRPIRLQNKNDKKPPSPLMRRGSARLA</sequence>
<dbReference type="AlphaFoldDB" id="A0AA36CVQ2"/>
<feature type="compositionally biased region" description="Basic and acidic residues" evidence="1">
    <location>
        <begin position="166"/>
        <end position="202"/>
    </location>
</feature>
<feature type="compositionally biased region" description="Basic and acidic residues" evidence="1">
    <location>
        <begin position="135"/>
        <end position="153"/>
    </location>
</feature>
<feature type="region of interest" description="Disordered" evidence="1">
    <location>
        <begin position="828"/>
        <end position="862"/>
    </location>
</feature>
<feature type="compositionally biased region" description="Basic and acidic residues" evidence="1">
    <location>
        <begin position="63"/>
        <end position="82"/>
    </location>
</feature>
<feature type="compositionally biased region" description="Basic and acidic residues" evidence="1">
    <location>
        <begin position="361"/>
        <end position="375"/>
    </location>
</feature>
<feature type="compositionally biased region" description="Basic and acidic residues" evidence="1">
    <location>
        <begin position="100"/>
        <end position="119"/>
    </location>
</feature>
<feature type="compositionally biased region" description="Basic residues" evidence="1">
    <location>
        <begin position="325"/>
        <end position="334"/>
    </location>
</feature>
<proteinExistence type="predicted"/>
<feature type="non-terminal residue" evidence="2">
    <location>
        <position position="1"/>
    </location>
</feature>
<feature type="compositionally biased region" description="Basic and acidic residues" evidence="1">
    <location>
        <begin position="296"/>
        <end position="324"/>
    </location>
</feature>
<evidence type="ECO:0000256" key="1">
    <source>
        <dbReference type="SAM" id="MobiDB-lite"/>
    </source>
</evidence>
<feature type="compositionally biased region" description="Basic and acidic residues" evidence="1">
    <location>
        <begin position="236"/>
        <end position="263"/>
    </location>
</feature>
<feature type="compositionally biased region" description="Basic residues" evidence="1">
    <location>
        <begin position="469"/>
        <end position="479"/>
    </location>
</feature>
<feature type="compositionally biased region" description="Basic and acidic residues" evidence="1">
    <location>
        <begin position="480"/>
        <end position="506"/>
    </location>
</feature>
<dbReference type="EMBL" id="CATQJA010002637">
    <property type="protein sequence ID" value="CAJ0575227.1"/>
    <property type="molecule type" value="Genomic_DNA"/>
</dbReference>